<comment type="similarity">
    <text evidence="4">In the N-terminal section; belongs to the PINc/VapC protein family.</text>
</comment>
<name>A0A4V5NXJ4_9SPHI</name>
<dbReference type="SUPFAM" id="SSF88723">
    <property type="entry name" value="PIN domain-like"/>
    <property type="match status" value="1"/>
</dbReference>
<evidence type="ECO:0000313" key="7">
    <source>
        <dbReference type="Proteomes" id="UP000310477"/>
    </source>
</evidence>
<dbReference type="InterPro" id="IPR027417">
    <property type="entry name" value="P-loop_NTPase"/>
</dbReference>
<organism evidence="6 7">
    <name type="scientific">Pedobacter cryotolerans</name>
    <dbReference type="NCBI Taxonomy" id="2571270"/>
    <lineage>
        <taxon>Bacteria</taxon>
        <taxon>Pseudomonadati</taxon>
        <taxon>Bacteroidota</taxon>
        <taxon>Sphingobacteriia</taxon>
        <taxon>Sphingobacteriales</taxon>
        <taxon>Sphingobacteriaceae</taxon>
        <taxon>Pedobacter</taxon>
    </lineage>
</organism>
<protein>
    <submittedName>
        <fullName evidence="6">PhoH family protein</fullName>
    </submittedName>
</protein>
<sequence>MYMAKKNHHDSNSSTKIFVLDTSVILYDHEAVNSFQEHDVAVPILVLEELDNFKNGNDTRNFEARNFIRLIDQASKNNLINKWFPLKKNSLGKFKVVLDEHPKKINAEKLFGDAKFDNRILNAALYLKEENPKRKVVLVSKDICLRLKAKSLNLHAEDYETGKIKNADELYTGRTEILYFDLKVMSRLENNEKINAAELAIPVINSNHFFILKNKKKSVIAFYNNSDKSIRKVNNHPVFNIIPRNAEQSFAIDALLNTDIKLVTIQGNAGTGKTLLALACALEQRKDFRQIYITRPIVPLSNKDIGFLPGDVKQKVDPYMAPIWDNLKFIREQFNDDEKMQFKIDELIRTEKIQIAPLAFIRGRTITKIYFIVDEAQNLTPHEIKTIISRAGENTKIVFTGDIYQIDTPYLDSESNGLSYLIENAKNHPLYAHITLQKGERSELANLATDLL</sequence>
<evidence type="ECO:0000259" key="5">
    <source>
        <dbReference type="SMART" id="SM00670"/>
    </source>
</evidence>
<comment type="caution">
    <text evidence="6">The sequence shown here is derived from an EMBL/GenBank/DDBJ whole genome shotgun (WGS) entry which is preliminary data.</text>
</comment>
<dbReference type="PANTHER" id="PTHR30473">
    <property type="entry name" value="PROTEIN PHOH"/>
    <property type="match status" value="1"/>
</dbReference>
<dbReference type="InterPro" id="IPR051451">
    <property type="entry name" value="PhoH2-like"/>
</dbReference>
<comment type="similarity">
    <text evidence="1">Belongs to the PhoH family.</text>
</comment>
<dbReference type="EMBL" id="SWBO01000008">
    <property type="protein sequence ID" value="TKB98413.1"/>
    <property type="molecule type" value="Genomic_DNA"/>
</dbReference>
<dbReference type="Gene3D" id="3.40.50.1010">
    <property type="entry name" value="5'-nuclease"/>
    <property type="match status" value="1"/>
</dbReference>
<dbReference type="GO" id="GO:0005829">
    <property type="term" value="C:cytosol"/>
    <property type="evidence" value="ECO:0007669"/>
    <property type="project" value="TreeGrafter"/>
</dbReference>
<dbReference type="GO" id="GO:0005524">
    <property type="term" value="F:ATP binding"/>
    <property type="evidence" value="ECO:0007669"/>
    <property type="project" value="UniProtKB-KW"/>
</dbReference>
<evidence type="ECO:0000256" key="4">
    <source>
        <dbReference type="ARBA" id="ARBA00046345"/>
    </source>
</evidence>
<evidence type="ECO:0000256" key="1">
    <source>
        <dbReference type="ARBA" id="ARBA00010393"/>
    </source>
</evidence>
<dbReference type="InterPro" id="IPR002716">
    <property type="entry name" value="PIN_dom"/>
</dbReference>
<dbReference type="Proteomes" id="UP000310477">
    <property type="component" value="Unassembled WGS sequence"/>
</dbReference>
<evidence type="ECO:0000256" key="2">
    <source>
        <dbReference type="ARBA" id="ARBA00022741"/>
    </source>
</evidence>
<dbReference type="FunFam" id="3.40.50.300:FF:000013">
    <property type="entry name" value="PhoH family ATPase"/>
    <property type="match status" value="1"/>
</dbReference>
<dbReference type="SUPFAM" id="SSF52540">
    <property type="entry name" value="P-loop containing nucleoside triphosphate hydrolases"/>
    <property type="match status" value="1"/>
</dbReference>
<dbReference type="Pfam" id="PF02562">
    <property type="entry name" value="PhoH"/>
    <property type="match status" value="1"/>
</dbReference>
<dbReference type="OrthoDB" id="9773137at2"/>
<evidence type="ECO:0000313" key="6">
    <source>
        <dbReference type="EMBL" id="TKB98413.1"/>
    </source>
</evidence>
<keyword evidence="3" id="KW-0067">ATP-binding</keyword>
<dbReference type="SMART" id="SM00670">
    <property type="entry name" value="PINc"/>
    <property type="match status" value="1"/>
</dbReference>
<dbReference type="AlphaFoldDB" id="A0A4V5NXJ4"/>
<dbReference type="InterPro" id="IPR003714">
    <property type="entry name" value="PhoH"/>
</dbReference>
<gene>
    <name evidence="6" type="ORF">FA045_13925</name>
</gene>
<dbReference type="Pfam" id="PF13638">
    <property type="entry name" value="PIN_4"/>
    <property type="match status" value="1"/>
</dbReference>
<evidence type="ECO:0000256" key="3">
    <source>
        <dbReference type="ARBA" id="ARBA00022840"/>
    </source>
</evidence>
<dbReference type="InterPro" id="IPR029060">
    <property type="entry name" value="PIN-like_dom_sf"/>
</dbReference>
<keyword evidence="7" id="KW-1185">Reference proteome</keyword>
<reference evidence="6 7" key="1">
    <citation type="submission" date="2019-04" db="EMBL/GenBank/DDBJ databases">
        <title>Pedobacter sp. AR-2-6 sp. nov., isolated from Arctic soil.</title>
        <authorList>
            <person name="Dahal R.H."/>
            <person name="Kim D.-U."/>
        </authorList>
    </citation>
    <scope>NUCLEOTIDE SEQUENCE [LARGE SCALE GENOMIC DNA]</scope>
    <source>
        <strain evidence="6 7">AR-2-6</strain>
    </source>
</reference>
<feature type="domain" description="PIN" evidence="5">
    <location>
        <begin position="16"/>
        <end position="147"/>
    </location>
</feature>
<accession>A0A4V5NXJ4</accession>
<keyword evidence="2" id="KW-0547">Nucleotide-binding</keyword>
<dbReference type="Gene3D" id="3.40.50.300">
    <property type="entry name" value="P-loop containing nucleotide triphosphate hydrolases"/>
    <property type="match status" value="1"/>
</dbReference>
<dbReference type="CDD" id="cd09883">
    <property type="entry name" value="PIN_VapC_PhoHL-ATPase"/>
    <property type="match status" value="1"/>
</dbReference>
<dbReference type="PANTHER" id="PTHR30473:SF2">
    <property type="entry name" value="PIN DOMAIN-CONTAINING PROTEIN"/>
    <property type="match status" value="1"/>
</dbReference>
<proteinExistence type="inferred from homology"/>